<sequence length="124" mass="14285">MTHPKLQDQRSPSGPHASLREDFFEVKDYRSRRFACQTTQKSSPHSSVLNLDCIASSSVKLVRVELISHFKTVHHVCYLDLFQMQSVQEQPSLIEIQDCKSLQTQTLVSRRSNIKLLIRRTSSN</sequence>
<feature type="region of interest" description="Disordered" evidence="1">
    <location>
        <begin position="1"/>
        <end position="20"/>
    </location>
</feature>
<reference evidence="2 3" key="1">
    <citation type="submission" date="2024-02" db="EMBL/GenBank/DDBJ databases">
        <title>de novo genome assembly of Solanum bulbocastanum strain 11H21.</title>
        <authorList>
            <person name="Hosaka A.J."/>
        </authorList>
    </citation>
    <scope>NUCLEOTIDE SEQUENCE [LARGE SCALE GENOMIC DNA]</scope>
    <source>
        <tissue evidence="2">Young leaves</tissue>
    </source>
</reference>
<evidence type="ECO:0000313" key="3">
    <source>
        <dbReference type="Proteomes" id="UP001371456"/>
    </source>
</evidence>
<evidence type="ECO:0000313" key="2">
    <source>
        <dbReference type="EMBL" id="KAK6778109.1"/>
    </source>
</evidence>
<protein>
    <submittedName>
        <fullName evidence="2">Uncharacterized protein</fullName>
    </submittedName>
</protein>
<gene>
    <name evidence="2" type="ORF">RDI58_024827</name>
</gene>
<evidence type="ECO:0000256" key="1">
    <source>
        <dbReference type="SAM" id="MobiDB-lite"/>
    </source>
</evidence>
<comment type="caution">
    <text evidence="2">The sequence shown here is derived from an EMBL/GenBank/DDBJ whole genome shotgun (WGS) entry which is preliminary data.</text>
</comment>
<dbReference type="Proteomes" id="UP001371456">
    <property type="component" value="Unassembled WGS sequence"/>
</dbReference>
<keyword evidence="3" id="KW-1185">Reference proteome</keyword>
<dbReference type="AlphaFoldDB" id="A0AAN8SYZ5"/>
<proteinExistence type="predicted"/>
<dbReference type="EMBL" id="JBANQN010000010">
    <property type="protein sequence ID" value="KAK6778109.1"/>
    <property type="molecule type" value="Genomic_DNA"/>
</dbReference>
<accession>A0AAN8SYZ5</accession>
<name>A0AAN8SYZ5_SOLBU</name>
<organism evidence="2 3">
    <name type="scientific">Solanum bulbocastanum</name>
    <name type="common">Wild potato</name>
    <dbReference type="NCBI Taxonomy" id="147425"/>
    <lineage>
        <taxon>Eukaryota</taxon>
        <taxon>Viridiplantae</taxon>
        <taxon>Streptophyta</taxon>
        <taxon>Embryophyta</taxon>
        <taxon>Tracheophyta</taxon>
        <taxon>Spermatophyta</taxon>
        <taxon>Magnoliopsida</taxon>
        <taxon>eudicotyledons</taxon>
        <taxon>Gunneridae</taxon>
        <taxon>Pentapetalae</taxon>
        <taxon>asterids</taxon>
        <taxon>lamiids</taxon>
        <taxon>Solanales</taxon>
        <taxon>Solanaceae</taxon>
        <taxon>Solanoideae</taxon>
        <taxon>Solaneae</taxon>
        <taxon>Solanum</taxon>
    </lineage>
</organism>